<comment type="caution">
    <text evidence="3">The sequence shown here is derived from an EMBL/GenBank/DDBJ whole genome shotgun (WGS) entry which is preliminary data.</text>
</comment>
<proteinExistence type="predicted"/>
<dbReference type="Gene3D" id="1.10.10.10">
    <property type="entry name" value="Winged helix-like DNA-binding domain superfamily/Winged helix DNA-binding domain"/>
    <property type="match status" value="1"/>
</dbReference>
<dbReference type="EMBL" id="LBQB01000002">
    <property type="protein sequence ID" value="KKP69960.1"/>
    <property type="molecule type" value="Genomic_DNA"/>
</dbReference>
<dbReference type="Proteomes" id="UP000034581">
    <property type="component" value="Unassembled WGS sequence"/>
</dbReference>
<evidence type="ECO:0000313" key="4">
    <source>
        <dbReference type="Proteomes" id="UP000034581"/>
    </source>
</evidence>
<dbReference type="InterPro" id="IPR036388">
    <property type="entry name" value="WH-like_DNA-bd_sf"/>
</dbReference>
<evidence type="ECO:0000256" key="1">
    <source>
        <dbReference type="SAM" id="Coils"/>
    </source>
</evidence>
<dbReference type="InterPro" id="IPR030392">
    <property type="entry name" value="S74_ICA"/>
</dbReference>
<dbReference type="PROSITE" id="PS51688">
    <property type="entry name" value="ICA"/>
    <property type="match status" value="1"/>
</dbReference>
<evidence type="ECO:0000313" key="3">
    <source>
        <dbReference type="EMBL" id="KKP69960.1"/>
    </source>
</evidence>
<feature type="coiled-coil region" evidence="1">
    <location>
        <begin position="715"/>
        <end position="742"/>
    </location>
</feature>
<dbReference type="Pfam" id="PF13884">
    <property type="entry name" value="Peptidase_S74"/>
    <property type="match status" value="1"/>
</dbReference>
<gene>
    <name evidence="3" type="ORF">UR67_C0002G0080</name>
</gene>
<accession>A0A0G0E3R3</accession>
<organism evidence="3 4">
    <name type="scientific">candidate division CPR3 bacterium GW2011_GWF2_35_18</name>
    <dbReference type="NCBI Taxonomy" id="1618350"/>
    <lineage>
        <taxon>Bacteria</taxon>
        <taxon>Bacteria division CPR3</taxon>
    </lineage>
</organism>
<dbReference type="AlphaFoldDB" id="A0A0G0E3R3"/>
<reference evidence="3 4" key="1">
    <citation type="journal article" date="2015" name="Nature">
        <title>rRNA introns, odd ribosomes, and small enigmatic genomes across a large radiation of phyla.</title>
        <authorList>
            <person name="Brown C.T."/>
            <person name="Hug L.A."/>
            <person name="Thomas B.C."/>
            <person name="Sharon I."/>
            <person name="Castelle C.J."/>
            <person name="Singh A."/>
            <person name="Wilkins M.J."/>
            <person name="Williams K.H."/>
            <person name="Banfield J.F."/>
        </authorList>
    </citation>
    <scope>NUCLEOTIDE SEQUENCE [LARGE SCALE GENOMIC DNA]</scope>
</reference>
<dbReference type="STRING" id="1618350.UR67_C0002G0080"/>
<keyword evidence="1" id="KW-0175">Coiled coil</keyword>
<evidence type="ECO:0000259" key="2">
    <source>
        <dbReference type="PROSITE" id="PS51688"/>
    </source>
</evidence>
<feature type="domain" description="Peptidase S74" evidence="2">
    <location>
        <begin position="644"/>
        <end position="736"/>
    </location>
</feature>
<name>A0A0G0E3R3_UNCC3</name>
<protein>
    <recommendedName>
        <fullName evidence="2">Peptidase S74 domain-containing protein</fullName>
    </recommendedName>
</protein>
<sequence length="742" mass="80941">MFYFPVEICKSKKKLPGILKIVKLILIKIYFEMISKNHLKELSMSRKIFLTALAVLFLIIVSPPSTQAALQSIHYQGRLRVINGALVNGVTRYFKVSYYNSQVGGTLFWADGTCYSSAVSYGNFELNLSTAPASLGYFDATNYWMTLQMYSNSSCTTLLDTFPREQISASPIAITSSYLSGISGSGTNILGDARIGYVTNDNGSTVGYGNRLYFSGGDDWASWDSDNSDSIYISRYNSGSDYTELRVNIGDNASQAADKFVVGTTDPSWTPRLTAQMNGYVGINKGSPEYPLDVAGSGSNYLARFQSPDGYLLLGPANSGWAHLATDRARFYMNTGLTVDTGNIGSYNENLSLQTSGTTRFTILNSNGNIGIDDTTPSHKLDVNGDIAMKSDMRMNTSFSVDNGTLSIFNDRIDDAWDYNNFRICANSNCSYGFQIETSPAGNPTLSAIGQDFITINDALWLTTAQTRVINLGESIISDLWGADGTDDFVIHGPGWDGSSNNNYGTVVGGHFYSYGGMDIGSGNGRLAGQGQLYVQGLSTFNGDIVVGEYNSGVGMLTLYGDYDGQYSAAGIDMHFGDGDLWHLGARGSLDADPSKAIKFWFYDDPDAPDPDSWSNPLTINPPGNTYVVKVNGAMYATSYACASDENLKKDIEGIDGKTAIEKFKQINGVNFKWREGDESLQLGVIAQDVEKVFPEAVKTDENTGFKSVNYDNLVAPLIEAVKEQQREIEALQREIEDLKNN</sequence>